<reference evidence="10" key="1">
    <citation type="submission" date="2019-04" db="EMBL/GenBank/DDBJ databases">
        <title>Evolution of Biomass-Degrading Anaerobic Consortia Revealed by Metagenomics.</title>
        <authorList>
            <person name="Peng X."/>
        </authorList>
    </citation>
    <scope>NUCLEOTIDE SEQUENCE</scope>
    <source>
        <strain evidence="10">SIG140</strain>
    </source>
</reference>
<dbReference type="Gene3D" id="1.10.287.130">
    <property type="match status" value="1"/>
</dbReference>
<dbReference type="CDD" id="cd00082">
    <property type="entry name" value="HisKA"/>
    <property type="match status" value="1"/>
</dbReference>
<dbReference type="SUPFAM" id="SSF48452">
    <property type="entry name" value="TPR-like"/>
    <property type="match status" value="1"/>
</dbReference>
<dbReference type="SMART" id="SM00387">
    <property type="entry name" value="HATPase_c"/>
    <property type="match status" value="1"/>
</dbReference>
<dbReference type="EMBL" id="SUYC01000004">
    <property type="protein sequence ID" value="MBE6270214.1"/>
    <property type="molecule type" value="Genomic_DNA"/>
</dbReference>
<keyword evidence="5" id="KW-0418">Kinase</keyword>
<dbReference type="InterPro" id="IPR036097">
    <property type="entry name" value="HisK_dim/P_sf"/>
</dbReference>
<dbReference type="InterPro" id="IPR005467">
    <property type="entry name" value="His_kinase_dom"/>
</dbReference>
<dbReference type="PANTHER" id="PTHR43711">
    <property type="entry name" value="TWO-COMPONENT HISTIDINE KINASE"/>
    <property type="match status" value="1"/>
</dbReference>
<proteinExistence type="predicted"/>
<dbReference type="PANTHER" id="PTHR43711:SF26">
    <property type="entry name" value="SENSOR HISTIDINE KINASE RCSC"/>
    <property type="match status" value="1"/>
</dbReference>
<dbReference type="PRINTS" id="PR00344">
    <property type="entry name" value="BCTRLSENSOR"/>
</dbReference>
<feature type="signal peptide" evidence="8">
    <location>
        <begin position="1"/>
        <end position="24"/>
    </location>
</feature>
<dbReference type="PROSITE" id="PS50109">
    <property type="entry name" value="HIS_KIN"/>
    <property type="match status" value="1"/>
</dbReference>
<keyword evidence="7" id="KW-0472">Membrane</keyword>
<evidence type="ECO:0000256" key="7">
    <source>
        <dbReference type="SAM" id="Phobius"/>
    </source>
</evidence>
<dbReference type="SUPFAM" id="SSF47384">
    <property type="entry name" value="Homodimeric domain of signal transducing histidine kinase"/>
    <property type="match status" value="1"/>
</dbReference>
<evidence type="ECO:0000259" key="9">
    <source>
        <dbReference type="PROSITE" id="PS50109"/>
    </source>
</evidence>
<dbReference type="InterPro" id="IPR036890">
    <property type="entry name" value="HATPase_C_sf"/>
</dbReference>
<accession>A0A9D5S7K7</accession>
<feature type="transmembrane region" description="Helical" evidence="7">
    <location>
        <begin position="332"/>
        <end position="356"/>
    </location>
</feature>
<keyword evidence="6" id="KW-0902">Two-component regulatory system</keyword>
<evidence type="ECO:0000256" key="3">
    <source>
        <dbReference type="ARBA" id="ARBA00022553"/>
    </source>
</evidence>
<comment type="caution">
    <text evidence="10">The sequence shown here is derived from an EMBL/GenBank/DDBJ whole genome shotgun (WGS) entry which is preliminary data.</text>
</comment>
<name>A0A9D5S7K7_XYLRU</name>
<evidence type="ECO:0000256" key="2">
    <source>
        <dbReference type="ARBA" id="ARBA00012438"/>
    </source>
</evidence>
<sequence length="613" mass="69601">MTLNHWIKYILCTATLLVTIPAVAQTAACKDTAKHNKLRDAMWAACLQDDSHKLYAACWAYQAHCIECKDNAGYYDSWVCGVMYNLDRMNIHDAYHIANTMKDDLVRRRAEAKDEQFLAPKMLGHVYNACGNIPGALKEFEKAIELIKGTKYEQEGLSFLYLGMAHIQLNNNSEETLKWLEKDLEELARNKGQKDYWRGLADAYAMKSIVMFKQHKYDEFRKNIALAEQADAMNANPQGDIFLPYARIYKTLLNDGKQKALAEVDDLPNLKERYLVSCDIYTYLGETEKAFLMQRELMHTRDSITGVIIAENIQNQEEEMFLLNQKQKAAHIMNIVLVIAMVLALMLIVGLALSIYGKRRYQEMLLNKNKELKRAYKQVAAADEMKTEFIRSVSHEIRTPLNIINGFTQVLMEPNAEFEPEERESLADTIGKNTRQITSLVNKMLAMANEHTKDLLKDVEETDALDICHKAMSAMPPVDPNRVRLELVDMAEGQSKTLTTNSDSLLQMLGNILENSAKFTDDGYIRLTLSKDKNYFHFTIQDTGCGIPSDKIDTIFNRFTKVDEFKEGLGLGLAYCHETVVKLGGTLVLDETSAAGTTFTLSLPIKLKTNNEL</sequence>
<dbReference type="InterPro" id="IPR003594">
    <property type="entry name" value="HATPase_dom"/>
</dbReference>
<feature type="chain" id="PRO_5039435052" description="histidine kinase" evidence="8">
    <location>
        <begin position="25"/>
        <end position="613"/>
    </location>
</feature>
<evidence type="ECO:0000256" key="8">
    <source>
        <dbReference type="SAM" id="SignalP"/>
    </source>
</evidence>
<evidence type="ECO:0000256" key="4">
    <source>
        <dbReference type="ARBA" id="ARBA00022679"/>
    </source>
</evidence>
<dbReference type="GO" id="GO:0000155">
    <property type="term" value="F:phosphorelay sensor kinase activity"/>
    <property type="evidence" value="ECO:0007669"/>
    <property type="project" value="InterPro"/>
</dbReference>
<dbReference type="InterPro" id="IPR050736">
    <property type="entry name" value="Sensor_HK_Regulatory"/>
</dbReference>
<evidence type="ECO:0000313" key="10">
    <source>
        <dbReference type="EMBL" id="MBE6270214.1"/>
    </source>
</evidence>
<keyword evidence="4" id="KW-0808">Transferase</keyword>
<dbReference type="InterPro" id="IPR004358">
    <property type="entry name" value="Sig_transdc_His_kin-like_C"/>
</dbReference>
<dbReference type="Pfam" id="PF02518">
    <property type="entry name" value="HATPase_c"/>
    <property type="match status" value="1"/>
</dbReference>
<gene>
    <name evidence="10" type="ORF">E7101_04615</name>
</gene>
<dbReference type="EC" id="2.7.13.3" evidence="2"/>
<keyword evidence="7" id="KW-0812">Transmembrane</keyword>
<dbReference type="InterPro" id="IPR003661">
    <property type="entry name" value="HisK_dim/P_dom"/>
</dbReference>
<feature type="domain" description="Histidine kinase" evidence="9">
    <location>
        <begin position="392"/>
        <end position="607"/>
    </location>
</feature>
<evidence type="ECO:0000313" key="11">
    <source>
        <dbReference type="Proteomes" id="UP000806522"/>
    </source>
</evidence>
<dbReference type="AlphaFoldDB" id="A0A9D5S7K7"/>
<dbReference type="Proteomes" id="UP000806522">
    <property type="component" value="Unassembled WGS sequence"/>
</dbReference>
<keyword evidence="3" id="KW-0597">Phosphoprotein</keyword>
<protein>
    <recommendedName>
        <fullName evidence="2">histidine kinase</fullName>
        <ecNumber evidence="2">2.7.13.3</ecNumber>
    </recommendedName>
</protein>
<comment type="catalytic activity">
    <reaction evidence="1">
        <text>ATP + protein L-histidine = ADP + protein N-phospho-L-histidine.</text>
        <dbReference type="EC" id="2.7.13.3"/>
    </reaction>
</comment>
<evidence type="ECO:0000256" key="6">
    <source>
        <dbReference type="ARBA" id="ARBA00023012"/>
    </source>
</evidence>
<dbReference type="SUPFAM" id="SSF55874">
    <property type="entry name" value="ATPase domain of HSP90 chaperone/DNA topoisomerase II/histidine kinase"/>
    <property type="match status" value="1"/>
</dbReference>
<dbReference type="SMART" id="SM00388">
    <property type="entry name" value="HisKA"/>
    <property type="match status" value="1"/>
</dbReference>
<evidence type="ECO:0000256" key="1">
    <source>
        <dbReference type="ARBA" id="ARBA00000085"/>
    </source>
</evidence>
<dbReference type="InterPro" id="IPR011990">
    <property type="entry name" value="TPR-like_helical_dom_sf"/>
</dbReference>
<evidence type="ECO:0000256" key="5">
    <source>
        <dbReference type="ARBA" id="ARBA00022777"/>
    </source>
</evidence>
<dbReference type="Gene3D" id="1.25.40.10">
    <property type="entry name" value="Tetratricopeptide repeat domain"/>
    <property type="match status" value="1"/>
</dbReference>
<keyword evidence="8" id="KW-0732">Signal</keyword>
<dbReference type="Pfam" id="PF00512">
    <property type="entry name" value="HisKA"/>
    <property type="match status" value="1"/>
</dbReference>
<keyword evidence="7" id="KW-1133">Transmembrane helix</keyword>
<organism evidence="10 11">
    <name type="scientific">Xylanibacter ruminicola</name>
    <name type="common">Prevotella ruminicola</name>
    <dbReference type="NCBI Taxonomy" id="839"/>
    <lineage>
        <taxon>Bacteria</taxon>
        <taxon>Pseudomonadati</taxon>
        <taxon>Bacteroidota</taxon>
        <taxon>Bacteroidia</taxon>
        <taxon>Bacteroidales</taxon>
        <taxon>Prevotellaceae</taxon>
        <taxon>Xylanibacter</taxon>
    </lineage>
</organism>
<dbReference type="Gene3D" id="3.30.565.10">
    <property type="entry name" value="Histidine kinase-like ATPase, C-terminal domain"/>
    <property type="match status" value="1"/>
</dbReference>